<evidence type="ECO:0000259" key="6">
    <source>
        <dbReference type="Pfam" id="PF12637"/>
    </source>
</evidence>
<comment type="caution">
    <text evidence="7">The sequence shown here is derived from an EMBL/GenBank/DDBJ whole genome shotgun (WGS) entry which is preliminary data.</text>
</comment>
<evidence type="ECO:0000256" key="1">
    <source>
        <dbReference type="ARBA" id="ARBA00007405"/>
    </source>
</evidence>
<evidence type="ECO:0000313" key="7">
    <source>
        <dbReference type="EMBL" id="GLI38858.1"/>
    </source>
</evidence>
<evidence type="ECO:0000313" key="8">
    <source>
        <dbReference type="Proteomes" id="UP001144352"/>
    </source>
</evidence>
<feature type="domain" description="TSCPD" evidence="6">
    <location>
        <begin position="7"/>
        <end position="102"/>
    </location>
</feature>
<dbReference type="Pfam" id="PF12637">
    <property type="entry name" value="TSCPD"/>
    <property type="match status" value="1"/>
</dbReference>
<dbReference type="GO" id="GO:0071897">
    <property type="term" value="P:DNA biosynthetic process"/>
    <property type="evidence" value="ECO:0007669"/>
    <property type="project" value="UniProtKB-KW"/>
</dbReference>
<name>A0A9W6G1Y2_9BACT</name>
<dbReference type="EMBL" id="BSDS01000002">
    <property type="protein sequence ID" value="GLI38858.1"/>
    <property type="molecule type" value="Genomic_DNA"/>
</dbReference>
<reference evidence="7" key="1">
    <citation type="submission" date="2022-12" db="EMBL/GenBank/DDBJ databases">
        <title>Reference genome sequencing for broad-spectrum identification of bacterial and archaeal isolates by mass spectrometry.</title>
        <authorList>
            <person name="Sekiguchi Y."/>
            <person name="Tourlousse D.M."/>
        </authorList>
    </citation>
    <scope>NUCLEOTIDE SEQUENCE</scope>
    <source>
        <strain evidence="7">H2</strain>
    </source>
</reference>
<protein>
    <recommendedName>
        <fullName evidence="2">ribonucleoside-diphosphate reductase</fullName>
        <ecNumber evidence="2">1.17.4.1</ecNumber>
    </recommendedName>
</protein>
<sequence>MNARSQRPQALPGQTIALDTNCGKLYVTVNCDPSSGLPVEIFCRFGKAGGCGSAVMDGMTRMISCGLSAGMATEEVVSHLRGISCHRGPGTCMDAVARALEAVTEQKEDSC</sequence>
<proteinExistence type="inferred from homology"/>
<organism evidence="7 8">
    <name type="scientific">Geobacter hydrogenophilus</name>
    <dbReference type="NCBI Taxonomy" id="40983"/>
    <lineage>
        <taxon>Bacteria</taxon>
        <taxon>Pseudomonadati</taxon>
        <taxon>Thermodesulfobacteriota</taxon>
        <taxon>Desulfuromonadia</taxon>
        <taxon>Geobacterales</taxon>
        <taxon>Geobacteraceae</taxon>
        <taxon>Geobacter</taxon>
    </lineage>
</organism>
<evidence type="ECO:0000256" key="5">
    <source>
        <dbReference type="ARBA" id="ARBA00047754"/>
    </source>
</evidence>
<comment type="catalytic activity">
    <reaction evidence="5">
        <text>a 2'-deoxyribonucleoside 5'-diphosphate + [thioredoxin]-disulfide + H2O = a ribonucleoside 5'-diphosphate + [thioredoxin]-dithiol</text>
        <dbReference type="Rhea" id="RHEA:23252"/>
        <dbReference type="Rhea" id="RHEA-COMP:10698"/>
        <dbReference type="Rhea" id="RHEA-COMP:10700"/>
        <dbReference type="ChEBI" id="CHEBI:15377"/>
        <dbReference type="ChEBI" id="CHEBI:29950"/>
        <dbReference type="ChEBI" id="CHEBI:50058"/>
        <dbReference type="ChEBI" id="CHEBI:57930"/>
        <dbReference type="ChEBI" id="CHEBI:73316"/>
        <dbReference type="EC" id="1.17.4.1"/>
    </reaction>
</comment>
<keyword evidence="8" id="KW-1185">Reference proteome</keyword>
<evidence type="ECO:0000256" key="4">
    <source>
        <dbReference type="ARBA" id="ARBA00022741"/>
    </source>
</evidence>
<accession>A0A9W6G1Y2</accession>
<keyword evidence="4" id="KW-0547">Nucleotide-binding</keyword>
<dbReference type="Proteomes" id="UP001144352">
    <property type="component" value="Unassembled WGS sequence"/>
</dbReference>
<gene>
    <name evidence="7" type="ORF">GHYDROH2_23590</name>
</gene>
<evidence type="ECO:0000256" key="2">
    <source>
        <dbReference type="ARBA" id="ARBA00012274"/>
    </source>
</evidence>
<dbReference type="EC" id="1.17.4.1" evidence="2"/>
<comment type="similarity">
    <text evidence="1">Belongs to the ribonucleoside diphosphate reductase class-2 family.</text>
</comment>
<dbReference type="InterPro" id="IPR024434">
    <property type="entry name" value="TSCPD_dom"/>
</dbReference>
<dbReference type="AlphaFoldDB" id="A0A9W6G1Y2"/>
<dbReference type="GO" id="GO:0004748">
    <property type="term" value="F:ribonucleoside-diphosphate reductase activity, thioredoxin disulfide as acceptor"/>
    <property type="evidence" value="ECO:0007669"/>
    <property type="project" value="UniProtKB-EC"/>
</dbReference>
<dbReference type="RefSeq" id="WP_214185491.1">
    <property type="nucleotide sequence ID" value="NZ_BSDS01000002.1"/>
</dbReference>
<evidence type="ECO:0000256" key="3">
    <source>
        <dbReference type="ARBA" id="ARBA00022634"/>
    </source>
</evidence>
<keyword evidence="3" id="KW-0237">DNA synthesis</keyword>
<dbReference type="GO" id="GO:0000166">
    <property type="term" value="F:nucleotide binding"/>
    <property type="evidence" value="ECO:0007669"/>
    <property type="project" value="UniProtKB-KW"/>
</dbReference>